<evidence type="ECO:0000256" key="2">
    <source>
        <dbReference type="SAM" id="SignalP"/>
    </source>
</evidence>
<feature type="region of interest" description="Disordered" evidence="1">
    <location>
        <begin position="107"/>
        <end position="127"/>
    </location>
</feature>
<sequence>MTDARSLLRPCLRPALLLLALFAVPAQAETYRIDVIVFVDLWAGGAEAGNPPATPSLRNAIDVDDAAALRAAGIELLPEDQSALNDAWQHLRYSKQFKPLMRLSWTQKDPPQERGPSVHVRIPKPGDETGAPIVDGSIALLLGRYLQIDADLQYVADGQAWPLAERRRMRRDETHHLDSARLGILTQVSKPGAAPDAAE</sequence>
<dbReference type="STRING" id="490188.SAMN04488068_2079"/>
<dbReference type="Pfam" id="PF10972">
    <property type="entry name" value="CsiV"/>
    <property type="match status" value="1"/>
</dbReference>
<dbReference type="AlphaFoldDB" id="A0A1M5P813"/>
<dbReference type="EMBL" id="FQWZ01000004">
    <property type="protein sequence ID" value="SHG97892.1"/>
    <property type="molecule type" value="Genomic_DNA"/>
</dbReference>
<protein>
    <submittedName>
        <fullName evidence="3">Peptidoglycan-binding protein, CsiV</fullName>
    </submittedName>
</protein>
<keyword evidence="4" id="KW-1185">Reference proteome</keyword>
<proteinExistence type="predicted"/>
<keyword evidence="2" id="KW-0732">Signal</keyword>
<name>A0A1M5P813_9GAMM</name>
<evidence type="ECO:0000256" key="1">
    <source>
        <dbReference type="SAM" id="MobiDB-lite"/>
    </source>
</evidence>
<evidence type="ECO:0000313" key="3">
    <source>
        <dbReference type="EMBL" id="SHG97892.1"/>
    </source>
</evidence>
<dbReference type="OrthoDB" id="5566524at2"/>
<accession>A0A1M5P813</accession>
<feature type="chain" id="PRO_5012883775" evidence="2">
    <location>
        <begin position="29"/>
        <end position="199"/>
    </location>
</feature>
<dbReference type="RefSeq" id="WP_072897190.1">
    <property type="nucleotide sequence ID" value="NZ_FQWZ01000004.1"/>
</dbReference>
<feature type="signal peptide" evidence="2">
    <location>
        <begin position="1"/>
        <end position="28"/>
    </location>
</feature>
<evidence type="ECO:0000313" key="4">
    <source>
        <dbReference type="Proteomes" id="UP000199758"/>
    </source>
</evidence>
<dbReference type="Proteomes" id="UP000199758">
    <property type="component" value="Unassembled WGS sequence"/>
</dbReference>
<organism evidence="3 4">
    <name type="scientific">Hydrocarboniphaga daqingensis</name>
    <dbReference type="NCBI Taxonomy" id="490188"/>
    <lineage>
        <taxon>Bacteria</taxon>
        <taxon>Pseudomonadati</taxon>
        <taxon>Pseudomonadota</taxon>
        <taxon>Gammaproteobacteria</taxon>
        <taxon>Nevskiales</taxon>
        <taxon>Nevskiaceae</taxon>
        <taxon>Hydrocarboniphaga</taxon>
    </lineage>
</organism>
<gene>
    <name evidence="3" type="ORF">SAMN04488068_2079</name>
</gene>
<reference evidence="3 4" key="1">
    <citation type="submission" date="2016-11" db="EMBL/GenBank/DDBJ databases">
        <authorList>
            <person name="Jaros S."/>
            <person name="Januszkiewicz K."/>
            <person name="Wedrychowicz H."/>
        </authorList>
    </citation>
    <scope>NUCLEOTIDE SEQUENCE [LARGE SCALE GENOMIC DNA]</scope>
    <source>
        <strain evidence="3 4">CGMCC 1.7049</strain>
    </source>
</reference>
<dbReference type="InterPro" id="IPR021241">
    <property type="entry name" value="CsiV"/>
</dbReference>